<dbReference type="Pfam" id="PF02861">
    <property type="entry name" value="Clp_N"/>
    <property type="match status" value="1"/>
</dbReference>
<dbReference type="SMART" id="SM00382">
    <property type="entry name" value="AAA"/>
    <property type="match status" value="2"/>
</dbReference>
<keyword evidence="10" id="KW-1185">Reference proteome</keyword>
<dbReference type="GO" id="GO:0005737">
    <property type="term" value="C:cytoplasm"/>
    <property type="evidence" value="ECO:0007669"/>
    <property type="project" value="TreeGrafter"/>
</dbReference>
<dbReference type="InterPro" id="IPR028299">
    <property type="entry name" value="ClpA/B_CS2"/>
</dbReference>
<dbReference type="GO" id="GO:0005524">
    <property type="term" value="F:ATP binding"/>
    <property type="evidence" value="ECO:0007669"/>
    <property type="project" value="UniProtKB-KW"/>
</dbReference>
<dbReference type="CDD" id="cd19499">
    <property type="entry name" value="RecA-like_ClpB_Hsp104-like"/>
    <property type="match status" value="1"/>
</dbReference>
<evidence type="ECO:0000313" key="9">
    <source>
        <dbReference type="EMBL" id="EHI54696.1"/>
    </source>
</evidence>
<proteinExistence type="inferred from homology"/>
<feature type="coiled-coil region" evidence="7">
    <location>
        <begin position="448"/>
        <end position="498"/>
    </location>
</feature>
<dbReference type="Gene3D" id="4.10.860.10">
    <property type="entry name" value="UVR domain"/>
    <property type="match status" value="1"/>
</dbReference>
<gene>
    <name evidence="9" type="ORF">HMPREF9333_02156</name>
</gene>
<dbReference type="InterPro" id="IPR041546">
    <property type="entry name" value="ClpA/ClpB_AAA_lid"/>
</dbReference>
<dbReference type="PATRIC" id="fig|679200.3.peg.2268"/>
<dbReference type="InterPro" id="IPR003959">
    <property type="entry name" value="ATPase_AAA_core"/>
</dbReference>
<dbReference type="Gene3D" id="1.10.1780.10">
    <property type="entry name" value="Clp, N-terminal domain"/>
    <property type="match status" value="1"/>
</dbReference>
<keyword evidence="7" id="KW-0175">Coiled coil</keyword>
<keyword evidence="1 5" id="KW-0677">Repeat</keyword>
<comment type="similarity">
    <text evidence="6">Belongs to the ClpA/ClpB family.</text>
</comment>
<evidence type="ECO:0000256" key="4">
    <source>
        <dbReference type="ARBA" id="ARBA00023186"/>
    </source>
</evidence>
<dbReference type="Gene3D" id="3.40.50.300">
    <property type="entry name" value="P-loop containing nucleotide triphosphate hydrolases"/>
    <property type="match status" value="2"/>
</dbReference>
<dbReference type="Proteomes" id="UP000003011">
    <property type="component" value="Unassembled WGS sequence"/>
</dbReference>
<comment type="caution">
    <text evidence="9">The sequence shown here is derived from an EMBL/GenBank/DDBJ whole genome shotgun (WGS) entry which is preliminary data.</text>
</comment>
<accession>G5GKR2</accession>
<dbReference type="EMBL" id="ACZL01000045">
    <property type="protein sequence ID" value="EHI54696.1"/>
    <property type="molecule type" value="Genomic_DNA"/>
</dbReference>
<protein>
    <recommendedName>
        <fullName evidence="8">Clp R domain-containing protein</fullName>
    </recommendedName>
</protein>
<evidence type="ECO:0000313" key="10">
    <source>
        <dbReference type="Proteomes" id="UP000003011"/>
    </source>
</evidence>
<dbReference type="Pfam" id="PF17871">
    <property type="entry name" value="AAA_lid_9"/>
    <property type="match status" value="1"/>
</dbReference>
<keyword evidence="2 6" id="KW-0547">Nucleotide-binding</keyword>
<evidence type="ECO:0000256" key="3">
    <source>
        <dbReference type="ARBA" id="ARBA00022840"/>
    </source>
</evidence>
<dbReference type="PROSITE" id="PS00871">
    <property type="entry name" value="CLPAB_2"/>
    <property type="match status" value="1"/>
</dbReference>
<evidence type="ECO:0000256" key="1">
    <source>
        <dbReference type="ARBA" id="ARBA00022737"/>
    </source>
</evidence>
<dbReference type="SMART" id="SM01086">
    <property type="entry name" value="ClpB_D2-small"/>
    <property type="match status" value="1"/>
</dbReference>
<feature type="domain" description="Clp R" evidence="8">
    <location>
        <begin position="21"/>
        <end position="164"/>
    </location>
</feature>
<evidence type="ECO:0000256" key="6">
    <source>
        <dbReference type="RuleBase" id="RU004432"/>
    </source>
</evidence>
<dbReference type="PRINTS" id="PR00300">
    <property type="entry name" value="CLPPROTEASEA"/>
</dbReference>
<dbReference type="PANTHER" id="PTHR11638:SF18">
    <property type="entry name" value="HEAT SHOCK PROTEIN 104"/>
    <property type="match status" value="1"/>
</dbReference>
<reference evidence="9 10" key="1">
    <citation type="submission" date="2011-08" db="EMBL/GenBank/DDBJ databases">
        <title>The Genome Sequence of Johnsonella ignava ATCC 51276.</title>
        <authorList>
            <consortium name="The Broad Institute Genome Sequencing Platform"/>
            <person name="Earl A."/>
            <person name="Ward D."/>
            <person name="Feldgarden M."/>
            <person name="Gevers D."/>
            <person name="Izard J."/>
            <person name="Blanton J.M."/>
            <person name="Baranova O.V."/>
            <person name="Dewhirst F.E."/>
            <person name="Young S.K."/>
            <person name="Zeng Q."/>
            <person name="Gargeya S."/>
            <person name="Fitzgerald M."/>
            <person name="Haas B."/>
            <person name="Abouelleil A."/>
            <person name="Alvarado L."/>
            <person name="Arachchi H.M."/>
            <person name="Berlin A."/>
            <person name="Brown A."/>
            <person name="Chapman S.B."/>
            <person name="Chen Z."/>
            <person name="Dunbar C."/>
            <person name="Freedman E."/>
            <person name="Gearin G."/>
            <person name="Gellesch M."/>
            <person name="Goldberg J."/>
            <person name="Griggs A."/>
            <person name="Gujja S."/>
            <person name="Heiman D."/>
            <person name="Howarth C."/>
            <person name="Larson L."/>
            <person name="Lui A."/>
            <person name="MacDonald P.J.P."/>
            <person name="Montmayeur A."/>
            <person name="Murphy C."/>
            <person name="Neiman D."/>
            <person name="Pearson M."/>
            <person name="Priest M."/>
            <person name="Roberts A."/>
            <person name="Saif S."/>
            <person name="Shea T."/>
            <person name="Shenoy N."/>
            <person name="Sisk P."/>
            <person name="Stolte C."/>
            <person name="Sykes S."/>
            <person name="Wortman J."/>
            <person name="Nusbaum C."/>
            <person name="Birren B."/>
        </authorList>
    </citation>
    <scope>NUCLEOTIDE SEQUENCE [LARGE SCALE GENOMIC DNA]</scope>
    <source>
        <strain evidence="9 10">ATCC 51276</strain>
    </source>
</reference>
<dbReference type="STRING" id="679200.HMPREF9333_02156"/>
<dbReference type="Pfam" id="PF10431">
    <property type="entry name" value="ClpB_D2-small"/>
    <property type="match status" value="1"/>
</dbReference>
<dbReference type="InterPro" id="IPR018368">
    <property type="entry name" value="ClpA/B_CS1"/>
</dbReference>
<dbReference type="GO" id="GO:0016887">
    <property type="term" value="F:ATP hydrolysis activity"/>
    <property type="evidence" value="ECO:0007669"/>
    <property type="project" value="InterPro"/>
</dbReference>
<dbReference type="PROSITE" id="PS00870">
    <property type="entry name" value="CLPAB_1"/>
    <property type="match status" value="1"/>
</dbReference>
<dbReference type="SUPFAM" id="SSF52540">
    <property type="entry name" value="P-loop containing nucleoside triphosphate hydrolases"/>
    <property type="match status" value="2"/>
</dbReference>
<dbReference type="PROSITE" id="PS51903">
    <property type="entry name" value="CLP_R"/>
    <property type="match status" value="1"/>
</dbReference>
<dbReference type="Pfam" id="PF07724">
    <property type="entry name" value="AAA_2"/>
    <property type="match status" value="1"/>
</dbReference>
<dbReference type="InterPro" id="IPR050130">
    <property type="entry name" value="ClpA_ClpB"/>
</dbReference>
<dbReference type="FunFam" id="3.40.50.300:FF:000010">
    <property type="entry name" value="Chaperone clpB 1, putative"/>
    <property type="match status" value="1"/>
</dbReference>
<keyword evidence="4 6" id="KW-0143">Chaperone</keyword>
<dbReference type="InterPro" id="IPR027417">
    <property type="entry name" value="P-loop_NTPase"/>
</dbReference>
<dbReference type="eggNOG" id="COG0542">
    <property type="taxonomic scope" value="Bacteria"/>
</dbReference>
<organism evidence="9 10">
    <name type="scientific">Johnsonella ignava ATCC 51276</name>
    <dbReference type="NCBI Taxonomy" id="679200"/>
    <lineage>
        <taxon>Bacteria</taxon>
        <taxon>Bacillati</taxon>
        <taxon>Bacillota</taxon>
        <taxon>Clostridia</taxon>
        <taxon>Lachnospirales</taxon>
        <taxon>Lachnospiraceae</taxon>
        <taxon>Johnsonella</taxon>
    </lineage>
</organism>
<dbReference type="Pfam" id="PF00004">
    <property type="entry name" value="AAA"/>
    <property type="match status" value="1"/>
</dbReference>
<dbReference type="InterPro" id="IPR019489">
    <property type="entry name" value="Clp_ATPase_C"/>
</dbReference>
<dbReference type="PANTHER" id="PTHR11638">
    <property type="entry name" value="ATP-DEPENDENT CLP PROTEASE"/>
    <property type="match status" value="1"/>
</dbReference>
<evidence type="ECO:0000259" key="8">
    <source>
        <dbReference type="PROSITE" id="PS51903"/>
    </source>
</evidence>
<dbReference type="AlphaFoldDB" id="G5GKR2"/>
<dbReference type="InterPro" id="IPR001270">
    <property type="entry name" value="ClpA/B"/>
</dbReference>
<dbReference type="SUPFAM" id="SSF81923">
    <property type="entry name" value="Double Clp-N motif"/>
    <property type="match status" value="1"/>
</dbReference>
<dbReference type="CDD" id="cd00009">
    <property type="entry name" value="AAA"/>
    <property type="match status" value="1"/>
</dbReference>
<keyword evidence="3 6" id="KW-0067">ATP-binding</keyword>
<dbReference type="HOGENOM" id="CLU_005070_4_1_9"/>
<dbReference type="InterPro" id="IPR004176">
    <property type="entry name" value="Clp_R_N"/>
</dbReference>
<dbReference type="InterPro" id="IPR036628">
    <property type="entry name" value="Clp_N_dom_sf"/>
</dbReference>
<evidence type="ECO:0000256" key="2">
    <source>
        <dbReference type="ARBA" id="ARBA00022741"/>
    </source>
</evidence>
<dbReference type="InterPro" id="IPR003593">
    <property type="entry name" value="AAA+_ATPase"/>
</dbReference>
<dbReference type="FunFam" id="3.40.50.300:FF:000025">
    <property type="entry name" value="ATP-dependent Clp protease subunit"/>
    <property type="match status" value="1"/>
</dbReference>
<evidence type="ECO:0000256" key="5">
    <source>
        <dbReference type="PROSITE-ProRule" id="PRU01251"/>
    </source>
</evidence>
<dbReference type="GO" id="GO:0034605">
    <property type="term" value="P:cellular response to heat"/>
    <property type="evidence" value="ECO:0007669"/>
    <property type="project" value="TreeGrafter"/>
</dbReference>
<evidence type="ECO:0000256" key="7">
    <source>
        <dbReference type="SAM" id="Coils"/>
    </source>
</evidence>
<name>G5GKR2_9FIRM</name>
<dbReference type="Gene3D" id="1.10.8.60">
    <property type="match status" value="2"/>
</dbReference>
<sequence>MVYIDINYKLQKTAFYGGIILDRYTQKAALALELAEKAARELSHVSVGTEHILLGLLQEGSGVAAKILIENGVTEEKLRSLIDQLISSNYNVAMDGKQNYTPMAAIVLDNAYKEAVRFKKPLVGTEHILISIIKNVNCIAAKLLHTMSVNIQKLYVDILGSMGDGTRQSGLKYGTSEIPYQQPKKNDFQQTQSDTQVLDKYSRDLTELARKGRLDPVIGRQNEINRLMQVLSRRTKNNPCLIGEPGVGKTAVVEGLAQSIVAEDVPENILEKRVVTLDLAAMIAGSKYRGEFEERIKKVINEVTFAKDVILFIDELHTIIGAGGAEGSMDASNILKPALARGEIQLIGATTLEEYRKYIEKDAALERRFQPITVDEPNQEEAYQILVGLRPKYEEHHKLTISNDALEAAVKLSSRYVSDRFLPDKAIDLIDEASSRARLESYMEPEEIKKLNSEISLLEVKKEEAVKAEKYEKAGEIKKKQEKKLEKIEKLREKWDKDKKNRKLVITESDIADVVALWTKIPVKKLAQEETQRLKELETMLHARVIGQDEAVNAVSKAIRRGRVGLKDPKRPIGSFLFLGPTGVGKTELSKALAECMFGTENALIRVDMSEYMERHSVSKMVGSPPGYIGYDEGGQLSEKVRRNPYSVILFDEVEKAHPDVFNVLLQVLDDGHITDAHGRRIDFKNTIIIMTSNVGAERIVSPKLLGFTSAVDDAADHKKMKEGVLEELGRLFKPEFLNRIDETIVFHQLTKENMHEILEILLRDINKRTIEQMDMRLEVSDAAKDFLIDKGYDKKYGARPLKRTLQNYLEDKLAESVLDGSIKNKDTVLADIAENDGEKSIVFMPKSSNIPDIKTEVQVGN</sequence>